<accession>D1PGA9</accession>
<organism evidence="1 2">
    <name type="scientific">Segatella copri DSM 18205</name>
    <dbReference type="NCBI Taxonomy" id="537011"/>
    <lineage>
        <taxon>Bacteria</taxon>
        <taxon>Pseudomonadati</taxon>
        <taxon>Bacteroidota</taxon>
        <taxon>Bacteroidia</taxon>
        <taxon>Bacteroidales</taxon>
        <taxon>Prevotellaceae</taxon>
        <taxon>Segatella</taxon>
    </lineage>
</organism>
<dbReference type="AlphaFoldDB" id="D1PGA9"/>
<evidence type="ECO:0000313" key="1">
    <source>
        <dbReference type="EMBL" id="EFB34274.1"/>
    </source>
</evidence>
<dbReference type="HOGENOM" id="CLU_3314570_0_0_10"/>
<reference evidence="1" key="1">
    <citation type="submission" date="2009-11" db="EMBL/GenBank/DDBJ databases">
        <authorList>
            <person name="Weinstock G."/>
            <person name="Sodergren E."/>
            <person name="Clifton S."/>
            <person name="Fulton L."/>
            <person name="Fulton B."/>
            <person name="Courtney L."/>
            <person name="Fronick C."/>
            <person name="Harrison M."/>
            <person name="Strong C."/>
            <person name="Farmer C."/>
            <person name="Delahaunty K."/>
            <person name="Markovic C."/>
            <person name="Hall O."/>
            <person name="Minx P."/>
            <person name="Tomlinson C."/>
            <person name="Mitreva M."/>
            <person name="Nelson J."/>
            <person name="Hou S."/>
            <person name="Wollam A."/>
            <person name="Pepin K.H."/>
            <person name="Johnson M."/>
            <person name="Bhonagiri V."/>
            <person name="Nash W.E."/>
            <person name="Warren W."/>
            <person name="Chinwalla A."/>
            <person name="Mardis E.R."/>
            <person name="Wilson R.K."/>
        </authorList>
    </citation>
    <scope>NUCLEOTIDE SEQUENCE [LARGE SCALE GENOMIC DNA]</scope>
    <source>
        <strain evidence="1">DSM 18205</strain>
    </source>
</reference>
<proteinExistence type="predicted"/>
<keyword evidence="2" id="KW-1185">Reference proteome</keyword>
<protein>
    <submittedName>
        <fullName evidence="1">Uncharacterized protein</fullName>
    </submittedName>
</protein>
<gene>
    <name evidence="1" type="ORF">PREVCOP_06273</name>
</gene>
<dbReference type="PaxDb" id="537011-PREVCOP_06273"/>
<sequence length="39" mass="4622">MFLTLIKKKGLFETFLLKYLCAHTKSCTFAPEKEKRIKD</sequence>
<evidence type="ECO:0000313" key="2">
    <source>
        <dbReference type="Proteomes" id="UP000004477"/>
    </source>
</evidence>
<dbReference type="Proteomes" id="UP000004477">
    <property type="component" value="Unassembled WGS sequence"/>
</dbReference>
<name>D1PGA9_9BACT</name>
<dbReference type="EMBL" id="ACBX02000040">
    <property type="protein sequence ID" value="EFB34274.1"/>
    <property type="molecule type" value="Genomic_DNA"/>
</dbReference>
<comment type="caution">
    <text evidence="1">The sequence shown here is derived from an EMBL/GenBank/DDBJ whole genome shotgun (WGS) entry which is preliminary data.</text>
</comment>